<evidence type="ECO:0000256" key="3">
    <source>
        <dbReference type="ARBA" id="ARBA00022989"/>
    </source>
</evidence>
<comment type="caution">
    <text evidence="7">The sequence shown here is derived from an EMBL/GenBank/DDBJ whole genome shotgun (WGS) entry which is preliminary data.</text>
</comment>
<evidence type="ECO:0000256" key="2">
    <source>
        <dbReference type="ARBA" id="ARBA00022692"/>
    </source>
</evidence>
<dbReference type="SUPFAM" id="SSF81333">
    <property type="entry name" value="F1F0 ATP synthase subunit C"/>
    <property type="match status" value="1"/>
</dbReference>
<dbReference type="GO" id="GO:0033177">
    <property type="term" value="C:proton-transporting two-sector ATPase complex, proton-transporting domain"/>
    <property type="evidence" value="ECO:0007669"/>
    <property type="project" value="InterPro"/>
</dbReference>
<accession>A0A7J3I5J7</accession>
<evidence type="ECO:0000259" key="6">
    <source>
        <dbReference type="Pfam" id="PF00137"/>
    </source>
</evidence>
<feature type="transmembrane region" description="Helical" evidence="5">
    <location>
        <begin position="47"/>
        <end position="70"/>
    </location>
</feature>
<dbReference type="Gene3D" id="1.20.120.610">
    <property type="entry name" value="lithium bound rotor ring of v- atpase"/>
    <property type="match status" value="1"/>
</dbReference>
<organism evidence="7">
    <name type="scientific">Ignisphaera aggregans</name>
    <dbReference type="NCBI Taxonomy" id="334771"/>
    <lineage>
        <taxon>Archaea</taxon>
        <taxon>Thermoproteota</taxon>
        <taxon>Thermoprotei</taxon>
        <taxon>Desulfurococcales</taxon>
        <taxon>Desulfurococcaceae</taxon>
        <taxon>Ignisphaera</taxon>
    </lineage>
</organism>
<dbReference type="InterPro" id="IPR035921">
    <property type="entry name" value="F/V-ATP_Csub_sf"/>
</dbReference>
<dbReference type="AlphaFoldDB" id="A0A7J3I5J7"/>
<evidence type="ECO:0000256" key="1">
    <source>
        <dbReference type="ARBA" id="ARBA00004141"/>
    </source>
</evidence>
<dbReference type="Pfam" id="PF00137">
    <property type="entry name" value="ATP-synt_C"/>
    <property type="match status" value="2"/>
</dbReference>
<feature type="transmembrane region" description="Helical" evidence="5">
    <location>
        <begin position="131"/>
        <end position="161"/>
    </location>
</feature>
<dbReference type="GO" id="GO:0015078">
    <property type="term" value="F:proton transmembrane transporter activity"/>
    <property type="evidence" value="ECO:0007669"/>
    <property type="project" value="InterPro"/>
</dbReference>
<keyword evidence="3 5" id="KW-1133">Transmembrane helix</keyword>
<feature type="domain" description="V-ATPase proteolipid subunit C-like" evidence="6">
    <location>
        <begin position="96"/>
        <end position="156"/>
    </location>
</feature>
<evidence type="ECO:0000256" key="5">
    <source>
        <dbReference type="SAM" id="Phobius"/>
    </source>
</evidence>
<feature type="transmembrane region" description="Helical" evidence="5">
    <location>
        <begin position="90"/>
        <end position="111"/>
    </location>
</feature>
<feature type="transmembrane region" description="Helical" evidence="5">
    <location>
        <begin position="6"/>
        <end position="26"/>
    </location>
</feature>
<evidence type="ECO:0000313" key="7">
    <source>
        <dbReference type="EMBL" id="HGN36044.1"/>
    </source>
</evidence>
<dbReference type="EMBL" id="DTAI01000018">
    <property type="protein sequence ID" value="HGN36044.1"/>
    <property type="molecule type" value="Genomic_DNA"/>
</dbReference>
<evidence type="ECO:0000256" key="4">
    <source>
        <dbReference type="ARBA" id="ARBA00023136"/>
    </source>
</evidence>
<keyword evidence="4 5" id="KW-0472">Membrane</keyword>
<reference evidence="7" key="1">
    <citation type="journal article" date="2020" name="mSystems">
        <title>Genome- and Community-Level Interaction Insights into Carbon Utilization and Element Cycling Functions of Hydrothermarchaeota in Hydrothermal Sediment.</title>
        <authorList>
            <person name="Zhou Z."/>
            <person name="Liu Y."/>
            <person name="Xu W."/>
            <person name="Pan J."/>
            <person name="Luo Z.H."/>
            <person name="Li M."/>
        </authorList>
    </citation>
    <scope>NUCLEOTIDE SEQUENCE [LARGE SCALE GENOMIC DNA]</scope>
    <source>
        <strain evidence="7">SpSt-618</strain>
    </source>
</reference>
<keyword evidence="2 5" id="KW-0812">Transmembrane</keyword>
<dbReference type="InterPro" id="IPR002379">
    <property type="entry name" value="ATPase_proteolipid_c-like_dom"/>
</dbReference>
<dbReference type="NCBIfam" id="NF006219">
    <property type="entry name" value="PRK08344.1"/>
    <property type="match status" value="1"/>
</dbReference>
<name>A0A7J3I5J7_9CREN</name>
<feature type="domain" description="V-ATPase proteolipid subunit C-like" evidence="6">
    <location>
        <begin position="12"/>
        <end position="68"/>
    </location>
</feature>
<gene>
    <name evidence="7" type="ORF">ENT87_00610</name>
</gene>
<sequence length="163" mass="17295">MNMGAIMYTFPAIAEGLAVISSTLGIRKVASVGTAVISEDPIQRGKVLALSFLPATQAMVYGFIFMFMAYNVYLPSILAKYGKLDLIPLNISFAIIGISIFVGFAEAFSAYTQGQVCADAATQLIKTKGGIFGLGIVLAAYEELFGILGMIFGILMLSIVAGW</sequence>
<comment type="subcellular location">
    <subcellularLocation>
        <location evidence="1">Membrane</location>
        <topology evidence="1">Multi-pass membrane protein</topology>
    </subcellularLocation>
</comment>
<protein>
    <submittedName>
        <fullName evidence="7">ATPase</fullName>
    </submittedName>
</protein>
<proteinExistence type="predicted"/>